<evidence type="ECO:0000313" key="2">
    <source>
        <dbReference type="EMBL" id="PFG50132.1"/>
    </source>
</evidence>
<proteinExistence type="predicted"/>
<evidence type="ECO:0000313" key="3">
    <source>
        <dbReference type="Proteomes" id="UP000243542"/>
    </source>
</evidence>
<dbReference type="Proteomes" id="UP000243542">
    <property type="component" value="Unassembled WGS sequence"/>
</dbReference>
<dbReference type="EMBL" id="PDJK01000002">
    <property type="protein sequence ID" value="PFG50132.1"/>
    <property type="molecule type" value="Genomic_DNA"/>
</dbReference>
<keyword evidence="3" id="KW-1185">Reference proteome</keyword>
<comment type="caution">
    <text evidence="2">The sequence shown here is derived from an EMBL/GenBank/DDBJ whole genome shotgun (WGS) entry which is preliminary data.</text>
</comment>
<feature type="region of interest" description="Disordered" evidence="1">
    <location>
        <begin position="1"/>
        <end position="72"/>
    </location>
</feature>
<evidence type="ECO:0000256" key="1">
    <source>
        <dbReference type="SAM" id="MobiDB-lite"/>
    </source>
</evidence>
<name>A0A2A9FHT7_9PSEU</name>
<feature type="region of interest" description="Disordered" evidence="1">
    <location>
        <begin position="111"/>
        <end position="133"/>
    </location>
</feature>
<organism evidence="2 3">
    <name type="scientific">Amycolatopsis sulphurea</name>
    <dbReference type="NCBI Taxonomy" id="76022"/>
    <lineage>
        <taxon>Bacteria</taxon>
        <taxon>Bacillati</taxon>
        <taxon>Actinomycetota</taxon>
        <taxon>Actinomycetes</taxon>
        <taxon>Pseudonocardiales</taxon>
        <taxon>Pseudonocardiaceae</taxon>
        <taxon>Amycolatopsis</taxon>
    </lineage>
</organism>
<sequence length="133" mass="14225">MTTVPENHVATQPVRRGRASSRPPGAPEDQSQRRPPSRRRPESTSSSPSTRRKSASAPRTRQQVPLPPGVDAVCDGLTVTFDIRYVNGEEGERVAAAQATAVSALLNWLTHRDTPNTSDQGGSGWAGKEGRAA</sequence>
<gene>
    <name evidence="2" type="ORF">ATK36_5337</name>
</gene>
<protein>
    <submittedName>
        <fullName evidence="2">Uncharacterized protein</fullName>
    </submittedName>
</protein>
<accession>A0A2A9FHT7</accession>
<feature type="compositionally biased region" description="Low complexity" evidence="1">
    <location>
        <begin position="43"/>
        <end position="61"/>
    </location>
</feature>
<reference evidence="2 3" key="1">
    <citation type="submission" date="2017-10" db="EMBL/GenBank/DDBJ databases">
        <title>Sequencing the genomes of 1000 actinobacteria strains.</title>
        <authorList>
            <person name="Klenk H.-P."/>
        </authorList>
    </citation>
    <scope>NUCLEOTIDE SEQUENCE [LARGE SCALE GENOMIC DNA]</scope>
    <source>
        <strain evidence="2 3">DSM 46092</strain>
    </source>
</reference>
<dbReference type="AlphaFoldDB" id="A0A2A9FHT7"/>